<comment type="caution">
    <text evidence="1">The sequence shown here is derived from an EMBL/GenBank/DDBJ whole genome shotgun (WGS) entry which is preliminary data.</text>
</comment>
<dbReference type="RefSeq" id="WP_108031029.1">
    <property type="nucleotide sequence ID" value="NZ_PYUE01000008.1"/>
</dbReference>
<dbReference type="Proteomes" id="UP000308330">
    <property type="component" value="Unassembled WGS sequence"/>
</dbReference>
<proteinExistence type="predicted"/>
<evidence type="ECO:0000313" key="1">
    <source>
        <dbReference type="EMBL" id="TKI46252.1"/>
    </source>
</evidence>
<name>A0ABY2SVF0_9BACI</name>
<dbReference type="EMBL" id="SZPT01000005">
    <property type="protein sequence ID" value="TKI46252.1"/>
    <property type="molecule type" value="Genomic_DNA"/>
</dbReference>
<protein>
    <recommendedName>
        <fullName evidence="3">DUF1524 domain-containing protein</fullName>
    </recommendedName>
</protein>
<evidence type="ECO:0008006" key="3">
    <source>
        <dbReference type="Google" id="ProtNLM"/>
    </source>
</evidence>
<sequence length="296" mass="35215">MIKPILKHNIIKTEDLNTKYKFHYMFNPHFEIEWVPIIEDRKKTVKWFKQNYSEVLNEPIGNNNSFKLNNIENWKEEAWGKWAALRLVILRDCISIDYNRNNFTTFNQFVYNAGLKMGEKYSNNPNKEDVYKYLKEDTNIFDYVQSAKDNFKAVDYYRNNPKLGDEIIYSYLKLAYFGFLKEAYTKLIICSHPDAIQRKFDVYQTDEKGDFQNMDFFIYIPRQQQKGLQGIWKTIGVGSKAAKNETHQKVHFMIRHYKDSSNVDESQKKSESLLGGLHLLKEHELDKLIEDNILNL</sequence>
<evidence type="ECO:0000313" key="2">
    <source>
        <dbReference type="Proteomes" id="UP000308330"/>
    </source>
</evidence>
<reference evidence="1 2" key="1">
    <citation type="submission" date="2019-04" db="EMBL/GenBank/DDBJ databases">
        <title>Lysinibacillus genome sequencing.</title>
        <authorList>
            <person name="Dunlap C."/>
        </authorList>
    </citation>
    <scope>NUCLEOTIDE SEQUENCE [LARGE SCALE GENOMIC DNA]</scope>
    <source>
        <strain evidence="1 2">KCTC 33042</strain>
    </source>
</reference>
<accession>A0ABY2SVF0</accession>
<gene>
    <name evidence="1" type="ORF">FC748_18170</name>
</gene>
<keyword evidence="2" id="KW-1185">Reference proteome</keyword>
<organism evidence="1 2">
    <name type="scientific">Lysinibacillus tabacifolii</name>
    <dbReference type="NCBI Taxonomy" id="1173107"/>
    <lineage>
        <taxon>Bacteria</taxon>
        <taxon>Bacillati</taxon>
        <taxon>Bacillota</taxon>
        <taxon>Bacilli</taxon>
        <taxon>Bacillales</taxon>
        <taxon>Bacillaceae</taxon>
        <taxon>Lysinibacillus</taxon>
    </lineage>
</organism>